<evidence type="ECO:0000256" key="2">
    <source>
        <dbReference type="ARBA" id="ARBA00023002"/>
    </source>
</evidence>
<dbReference type="CDD" id="cd13881">
    <property type="entry name" value="CuRO_2_McoC_like"/>
    <property type="match status" value="1"/>
</dbReference>
<keyword evidence="4" id="KW-0732">Signal</keyword>
<keyword evidence="9" id="KW-1185">Reference proteome</keyword>
<dbReference type="InterPro" id="IPR008972">
    <property type="entry name" value="Cupredoxin"/>
</dbReference>
<sequence length="573" mass="62565">MQRREFLRLAALGFMVTPLAACMPGGHDHGNGSAAGHQHGVSGTAANTPDWAAALPQHQPLQALPRIANQASAPQFRATLNMQPTRVPLTADVSTELWLYNGKVAPLIEITEGDQVEVVANNHLAQPTTIHWHGVKVPVSEDGGPHDLIPSHGSRTYRFTVPEGNSGLHWFHPHPHNYLAEQIAHSLAGALLVRPKQDPMPAAIPSYLLMVTDLRLDADARVAPHTGVDWMNGREGDILLVNGQRNPRLDVVPGSTFRLRMVNACAGRYLRLQLEDHGLQLIGTDGGYLEQPVALNELLLVPGQRCDLLVRASERKGQTFALQKLPYDRDWMGPVPAHYTRTETLLTLHTSNADVQSVIPLPARLTSIPSLGEPAVQRKVVLSEEMPGHAMGGATDDHVAHGGQTQQPGHDAHADHGSQGGHGMMAGGHGMMSGGHGGHGMMAGGHGDHGMMGGGMLAERPPIRFMINGETFKPGRILFEGRVGQVEEWEVFNESHMDHPFHVHGTQFQVVAVQDAGGNWQPPAWRSWQDTINLKPNQRQKIRLVFEQPGEWMFHCHIIEHEELGMMASILVK</sequence>
<dbReference type="GO" id="GO:0016491">
    <property type="term" value="F:oxidoreductase activity"/>
    <property type="evidence" value="ECO:0007669"/>
    <property type="project" value="UniProtKB-KW"/>
</dbReference>
<dbReference type="Pfam" id="PF07731">
    <property type="entry name" value="Cu-oxidase_2"/>
    <property type="match status" value="1"/>
</dbReference>
<evidence type="ECO:0000256" key="4">
    <source>
        <dbReference type="SAM" id="SignalP"/>
    </source>
</evidence>
<evidence type="ECO:0000256" key="1">
    <source>
        <dbReference type="ARBA" id="ARBA00022723"/>
    </source>
</evidence>
<organism evidence="8 9">
    <name type="scientific">Marinospirillum alkaliphilum DSM 21637</name>
    <dbReference type="NCBI Taxonomy" id="1122209"/>
    <lineage>
        <taxon>Bacteria</taxon>
        <taxon>Pseudomonadati</taxon>
        <taxon>Pseudomonadota</taxon>
        <taxon>Gammaproteobacteria</taxon>
        <taxon>Oceanospirillales</taxon>
        <taxon>Oceanospirillaceae</taxon>
        <taxon>Marinospirillum</taxon>
    </lineage>
</organism>
<feature type="chain" id="PRO_5009670026" evidence="4">
    <location>
        <begin position="21"/>
        <end position="573"/>
    </location>
</feature>
<evidence type="ECO:0000259" key="5">
    <source>
        <dbReference type="Pfam" id="PF00394"/>
    </source>
</evidence>
<dbReference type="AlphaFoldDB" id="A0A1K1V374"/>
<dbReference type="EMBL" id="FPJW01000002">
    <property type="protein sequence ID" value="SFX19228.1"/>
    <property type="molecule type" value="Genomic_DNA"/>
</dbReference>
<dbReference type="STRING" id="1122209.SAMN02745752_00741"/>
<dbReference type="PROSITE" id="PS00080">
    <property type="entry name" value="MULTICOPPER_OXIDASE2"/>
    <property type="match status" value="1"/>
</dbReference>
<evidence type="ECO:0000313" key="8">
    <source>
        <dbReference type="EMBL" id="SFX19228.1"/>
    </source>
</evidence>
<evidence type="ECO:0000256" key="3">
    <source>
        <dbReference type="SAM" id="MobiDB-lite"/>
    </source>
</evidence>
<feature type="domain" description="Plastocyanin-like" evidence="7">
    <location>
        <begin position="83"/>
        <end position="197"/>
    </location>
</feature>
<proteinExistence type="predicted"/>
<dbReference type="GO" id="GO:0005507">
    <property type="term" value="F:copper ion binding"/>
    <property type="evidence" value="ECO:0007669"/>
    <property type="project" value="InterPro"/>
</dbReference>
<dbReference type="RefSeq" id="WP_072325000.1">
    <property type="nucleotide sequence ID" value="NZ_FPJW01000002.1"/>
</dbReference>
<dbReference type="InterPro" id="IPR011707">
    <property type="entry name" value="Cu-oxidase-like_N"/>
</dbReference>
<feature type="signal peptide" evidence="4">
    <location>
        <begin position="1"/>
        <end position="20"/>
    </location>
</feature>
<dbReference type="Gene3D" id="2.60.40.420">
    <property type="entry name" value="Cupredoxins - blue copper proteins"/>
    <property type="match status" value="3"/>
</dbReference>
<dbReference type="OrthoDB" id="9757546at2"/>
<name>A0A1K1V374_9GAMM</name>
<reference evidence="8 9" key="1">
    <citation type="submission" date="2016-11" db="EMBL/GenBank/DDBJ databases">
        <authorList>
            <person name="Jaros S."/>
            <person name="Januszkiewicz K."/>
            <person name="Wedrychowicz H."/>
        </authorList>
    </citation>
    <scope>NUCLEOTIDE SEQUENCE [LARGE SCALE GENOMIC DNA]</scope>
    <source>
        <strain evidence="8 9">DSM 21637</strain>
    </source>
</reference>
<feature type="domain" description="Plastocyanin-like" evidence="6">
    <location>
        <begin position="464"/>
        <end position="573"/>
    </location>
</feature>
<evidence type="ECO:0000259" key="7">
    <source>
        <dbReference type="Pfam" id="PF07732"/>
    </source>
</evidence>
<protein>
    <submittedName>
        <fullName evidence="8">Multicopper oxidase</fullName>
    </submittedName>
</protein>
<gene>
    <name evidence="8" type="ORF">SAMN02745752_00741</name>
</gene>
<dbReference type="Proteomes" id="UP000182350">
    <property type="component" value="Unassembled WGS sequence"/>
</dbReference>
<feature type="domain" description="Plastocyanin-like" evidence="5">
    <location>
        <begin position="233"/>
        <end position="322"/>
    </location>
</feature>
<dbReference type="SUPFAM" id="SSF49503">
    <property type="entry name" value="Cupredoxins"/>
    <property type="match status" value="3"/>
</dbReference>
<dbReference type="Pfam" id="PF07732">
    <property type="entry name" value="Cu-oxidase_3"/>
    <property type="match status" value="1"/>
</dbReference>
<dbReference type="Pfam" id="PF00394">
    <property type="entry name" value="Cu-oxidase"/>
    <property type="match status" value="1"/>
</dbReference>
<keyword evidence="2" id="KW-0560">Oxidoreductase</keyword>
<evidence type="ECO:0000313" key="9">
    <source>
        <dbReference type="Proteomes" id="UP000182350"/>
    </source>
</evidence>
<feature type="compositionally biased region" description="Gly residues" evidence="3">
    <location>
        <begin position="418"/>
        <end position="446"/>
    </location>
</feature>
<keyword evidence="1" id="KW-0479">Metal-binding</keyword>
<dbReference type="GO" id="GO:0030288">
    <property type="term" value="C:outer membrane-bounded periplasmic space"/>
    <property type="evidence" value="ECO:0007669"/>
    <property type="project" value="TreeGrafter"/>
</dbReference>
<accession>A0A1K1V374</accession>
<dbReference type="InterPro" id="IPR045087">
    <property type="entry name" value="Cu-oxidase_fam"/>
</dbReference>
<dbReference type="InterPro" id="IPR002355">
    <property type="entry name" value="Cu_oxidase_Cu_BS"/>
</dbReference>
<dbReference type="PANTHER" id="PTHR11709:SF2">
    <property type="entry name" value="MULTICOPPER OXIDASE LPR1"/>
    <property type="match status" value="1"/>
</dbReference>
<dbReference type="InterPro" id="IPR001117">
    <property type="entry name" value="Cu-oxidase_2nd"/>
</dbReference>
<dbReference type="PANTHER" id="PTHR11709">
    <property type="entry name" value="MULTI-COPPER OXIDASE"/>
    <property type="match status" value="1"/>
</dbReference>
<dbReference type="InterPro" id="IPR011706">
    <property type="entry name" value="Cu-oxidase_C"/>
</dbReference>
<evidence type="ECO:0000259" key="6">
    <source>
        <dbReference type="Pfam" id="PF07731"/>
    </source>
</evidence>
<feature type="region of interest" description="Disordered" evidence="3">
    <location>
        <begin position="388"/>
        <end position="446"/>
    </location>
</feature>